<evidence type="ECO:0000313" key="2">
    <source>
        <dbReference type="Proteomes" id="UP000053144"/>
    </source>
</evidence>
<proteinExistence type="predicted"/>
<accession>A0A0L9THE6</accession>
<evidence type="ECO:0000313" key="1">
    <source>
        <dbReference type="EMBL" id="KOM29569.1"/>
    </source>
</evidence>
<protein>
    <submittedName>
        <fullName evidence="1">Uncharacterized protein</fullName>
    </submittedName>
</protein>
<dbReference type="EMBL" id="KQ258508">
    <property type="protein sequence ID" value="KOM29569.1"/>
    <property type="molecule type" value="Genomic_DNA"/>
</dbReference>
<gene>
    <name evidence="1" type="ORF">LR48_Vigan727s002800</name>
</gene>
<organism evidence="1 2">
    <name type="scientific">Phaseolus angularis</name>
    <name type="common">Azuki bean</name>
    <name type="synonym">Vigna angularis</name>
    <dbReference type="NCBI Taxonomy" id="3914"/>
    <lineage>
        <taxon>Eukaryota</taxon>
        <taxon>Viridiplantae</taxon>
        <taxon>Streptophyta</taxon>
        <taxon>Embryophyta</taxon>
        <taxon>Tracheophyta</taxon>
        <taxon>Spermatophyta</taxon>
        <taxon>Magnoliopsida</taxon>
        <taxon>eudicotyledons</taxon>
        <taxon>Gunneridae</taxon>
        <taxon>Pentapetalae</taxon>
        <taxon>rosids</taxon>
        <taxon>fabids</taxon>
        <taxon>Fabales</taxon>
        <taxon>Fabaceae</taxon>
        <taxon>Papilionoideae</taxon>
        <taxon>50 kb inversion clade</taxon>
        <taxon>NPAAA clade</taxon>
        <taxon>indigoferoid/millettioid clade</taxon>
        <taxon>Phaseoleae</taxon>
        <taxon>Vigna</taxon>
    </lineage>
</organism>
<name>A0A0L9THE6_PHAAN</name>
<dbReference type="Gramene" id="KOM29569">
    <property type="protein sequence ID" value="KOM29569"/>
    <property type="gene ID" value="LR48_Vigan727s002800"/>
</dbReference>
<sequence>MPNFRLVCMQPFFPDSENSIFASFSLKSSYFSLRNLTLFFFRSSFRPRLSIPGAKSYALHRSSFGFKLYSDLHSGTVGALPASRASV</sequence>
<dbReference type="Proteomes" id="UP000053144">
    <property type="component" value="Unassembled WGS sequence"/>
</dbReference>
<dbReference type="AlphaFoldDB" id="A0A0L9THE6"/>
<reference evidence="2" key="1">
    <citation type="journal article" date="2015" name="Proc. Natl. Acad. Sci. U.S.A.">
        <title>Genome sequencing of adzuki bean (Vigna angularis) provides insight into high starch and low fat accumulation and domestication.</title>
        <authorList>
            <person name="Yang K."/>
            <person name="Tian Z."/>
            <person name="Chen C."/>
            <person name="Luo L."/>
            <person name="Zhao B."/>
            <person name="Wang Z."/>
            <person name="Yu L."/>
            <person name="Li Y."/>
            <person name="Sun Y."/>
            <person name="Li W."/>
            <person name="Chen Y."/>
            <person name="Li Y."/>
            <person name="Zhang Y."/>
            <person name="Ai D."/>
            <person name="Zhao J."/>
            <person name="Shang C."/>
            <person name="Ma Y."/>
            <person name="Wu B."/>
            <person name="Wang M."/>
            <person name="Gao L."/>
            <person name="Sun D."/>
            <person name="Zhang P."/>
            <person name="Guo F."/>
            <person name="Wang W."/>
            <person name="Li Y."/>
            <person name="Wang J."/>
            <person name="Varshney R.K."/>
            <person name="Wang J."/>
            <person name="Ling H.Q."/>
            <person name="Wan P."/>
        </authorList>
    </citation>
    <scope>NUCLEOTIDE SEQUENCE</scope>
    <source>
        <strain evidence="2">cv. Jingnong 6</strain>
    </source>
</reference>